<dbReference type="PRINTS" id="PR01035">
    <property type="entry name" value="TCRTETA"/>
</dbReference>
<dbReference type="GO" id="GO:0022857">
    <property type="term" value="F:transmembrane transporter activity"/>
    <property type="evidence" value="ECO:0007669"/>
    <property type="project" value="InterPro"/>
</dbReference>
<feature type="transmembrane region" description="Helical" evidence="5">
    <location>
        <begin position="294"/>
        <end position="312"/>
    </location>
</feature>
<feature type="transmembrane region" description="Helical" evidence="5">
    <location>
        <begin position="71"/>
        <end position="97"/>
    </location>
</feature>
<evidence type="ECO:0000256" key="2">
    <source>
        <dbReference type="ARBA" id="ARBA00022692"/>
    </source>
</evidence>
<organism evidence="6 7">
    <name type="scientific">Diploptera punctata</name>
    <name type="common">Pacific beetle cockroach</name>
    <dbReference type="NCBI Taxonomy" id="6984"/>
    <lineage>
        <taxon>Eukaryota</taxon>
        <taxon>Metazoa</taxon>
        <taxon>Ecdysozoa</taxon>
        <taxon>Arthropoda</taxon>
        <taxon>Hexapoda</taxon>
        <taxon>Insecta</taxon>
        <taxon>Pterygota</taxon>
        <taxon>Neoptera</taxon>
        <taxon>Polyneoptera</taxon>
        <taxon>Dictyoptera</taxon>
        <taxon>Blattodea</taxon>
        <taxon>Blaberoidea</taxon>
        <taxon>Blaberidae</taxon>
        <taxon>Diplopterinae</taxon>
        <taxon>Diploptera</taxon>
    </lineage>
</organism>
<dbReference type="PANTHER" id="PTHR24002:SF3">
    <property type="entry name" value="SOLUTE CARRIER FAMILY 22 MEMBER 18"/>
    <property type="match status" value="1"/>
</dbReference>
<reference evidence="6" key="1">
    <citation type="journal article" date="2023" name="IScience">
        <title>Live-bearing cockroach genome reveals convergent evolutionary mechanisms linked to viviparity in insects and beyond.</title>
        <authorList>
            <person name="Fouks B."/>
            <person name="Harrison M.C."/>
            <person name="Mikhailova A.A."/>
            <person name="Marchal E."/>
            <person name="English S."/>
            <person name="Carruthers M."/>
            <person name="Jennings E.C."/>
            <person name="Chiamaka E.L."/>
            <person name="Frigard R.A."/>
            <person name="Pippel M."/>
            <person name="Attardo G.M."/>
            <person name="Benoit J.B."/>
            <person name="Bornberg-Bauer E."/>
            <person name="Tobe S.S."/>
        </authorList>
    </citation>
    <scope>NUCLEOTIDE SEQUENCE</scope>
    <source>
        <strain evidence="6">Stay&amp;Tobe</strain>
    </source>
</reference>
<dbReference type="InterPro" id="IPR036259">
    <property type="entry name" value="MFS_trans_sf"/>
</dbReference>
<dbReference type="PANTHER" id="PTHR24002">
    <property type="entry name" value="SOLUTE CARRIER FAMILY 22 MEMBER 18"/>
    <property type="match status" value="1"/>
</dbReference>
<evidence type="ECO:0000256" key="3">
    <source>
        <dbReference type="ARBA" id="ARBA00022989"/>
    </source>
</evidence>
<evidence type="ECO:0000313" key="7">
    <source>
        <dbReference type="Proteomes" id="UP001233999"/>
    </source>
</evidence>
<dbReference type="GO" id="GO:0016020">
    <property type="term" value="C:membrane"/>
    <property type="evidence" value="ECO:0007669"/>
    <property type="project" value="UniProtKB-SubCell"/>
</dbReference>
<dbReference type="InterPro" id="IPR001958">
    <property type="entry name" value="Tet-R_TetA/multi-R_MdtG-like"/>
</dbReference>
<dbReference type="InterPro" id="IPR011701">
    <property type="entry name" value="MFS"/>
</dbReference>
<gene>
    <name evidence="6" type="ORF">L9F63_023101</name>
</gene>
<evidence type="ECO:0000313" key="6">
    <source>
        <dbReference type="EMBL" id="KAJ9581713.1"/>
    </source>
</evidence>
<comment type="subcellular location">
    <subcellularLocation>
        <location evidence="1">Membrane</location>
        <topology evidence="1">Multi-pass membrane protein</topology>
    </subcellularLocation>
</comment>
<feature type="transmembrane region" description="Helical" evidence="5">
    <location>
        <begin position="6"/>
        <end position="27"/>
    </location>
</feature>
<dbReference type="GO" id="GO:0005635">
    <property type="term" value="C:nuclear envelope"/>
    <property type="evidence" value="ECO:0007669"/>
    <property type="project" value="TreeGrafter"/>
</dbReference>
<keyword evidence="2 5" id="KW-0812">Transmembrane</keyword>
<evidence type="ECO:0000256" key="5">
    <source>
        <dbReference type="SAM" id="Phobius"/>
    </source>
</evidence>
<dbReference type="Proteomes" id="UP001233999">
    <property type="component" value="Unassembled WGS sequence"/>
</dbReference>
<feature type="transmembrane region" description="Helical" evidence="5">
    <location>
        <begin position="157"/>
        <end position="179"/>
    </location>
</feature>
<evidence type="ECO:0008006" key="8">
    <source>
        <dbReference type="Google" id="ProtNLM"/>
    </source>
</evidence>
<feature type="transmembrane region" description="Helical" evidence="5">
    <location>
        <begin position="257"/>
        <end position="274"/>
    </location>
</feature>
<dbReference type="AlphaFoldDB" id="A0AAD8E957"/>
<dbReference type="CDD" id="cd17390">
    <property type="entry name" value="MFS_MFSD9"/>
    <property type="match status" value="1"/>
</dbReference>
<proteinExistence type="predicted"/>
<dbReference type="EMBL" id="JASPKZ010007848">
    <property type="protein sequence ID" value="KAJ9581713.1"/>
    <property type="molecule type" value="Genomic_DNA"/>
</dbReference>
<dbReference type="Gene3D" id="1.20.1250.20">
    <property type="entry name" value="MFS general substrate transporter like domains"/>
    <property type="match status" value="1"/>
</dbReference>
<dbReference type="SUPFAM" id="SSF103473">
    <property type="entry name" value="MFS general substrate transporter"/>
    <property type="match status" value="1"/>
</dbReference>
<dbReference type="Pfam" id="PF07690">
    <property type="entry name" value="MFS_1"/>
    <property type="match status" value="1"/>
</dbReference>
<evidence type="ECO:0000256" key="1">
    <source>
        <dbReference type="ARBA" id="ARBA00004141"/>
    </source>
</evidence>
<feature type="transmembrane region" description="Helical" evidence="5">
    <location>
        <begin position="412"/>
        <end position="436"/>
    </location>
</feature>
<keyword evidence="4 5" id="KW-0472">Membrane</keyword>
<accession>A0AAD8E957</accession>
<reference evidence="6" key="2">
    <citation type="submission" date="2023-05" db="EMBL/GenBank/DDBJ databases">
        <authorList>
            <person name="Fouks B."/>
        </authorList>
    </citation>
    <scope>NUCLEOTIDE SEQUENCE</scope>
    <source>
        <strain evidence="6">Stay&amp;Tobe</strain>
        <tissue evidence="6">Testes</tissue>
    </source>
</reference>
<feature type="transmembrane region" description="Helical" evidence="5">
    <location>
        <begin position="39"/>
        <end position="59"/>
    </location>
</feature>
<protein>
    <recommendedName>
        <fullName evidence="8">Major facilitator superfamily domain-containing protein 9</fullName>
    </recommendedName>
</protein>
<keyword evidence="3 5" id="KW-1133">Transmembrane helix</keyword>
<comment type="caution">
    <text evidence="6">The sequence shown here is derived from an EMBL/GenBank/DDBJ whole genome shotgun (WGS) entry which is preliminary data.</text>
</comment>
<keyword evidence="7" id="KW-1185">Reference proteome</keyword>
<evidence type="ECO:0000256" key="4">
    <source>
        <dbReference type="ARBA" id="ARBA00023136"/>
    </source>
</evidence>
<feature type="transmembrane region" description="Helical" evidence="5">
    <location>
        <begin position="333"/>
        <end position="357"/>
    </location>
</feature>
<name>A0AAD8E957_DIPPU</name>
<sequence>MSISKVRLLYAVSFLDLFACSLAIPLLSSHLRSLGASHFTIGVLSSMYAGLQLLSGPIIGSWSDIRGHCFVLQLSLIACSFLYFILGAATAIPIIILPRIGLGVMKHTQALCRTLLTDVVPSKDQLAVQGRLVSFGAVGFIVGPAIGGHMAELDGGFYYVCVAVMIFFWINYGIVYFFLSDIRNEHRGDKKSDTYSHNEGNVLEEYDYQISVKSEFPGIKVNNNVKDNAAVINSSTRNALSEVLQAVTNLSRINWPVYWDVFALKFLLGFSQAIHYQNFTLILKDMYDITPKWIGYTISLQGFVGAMTGFIAEWISKFYKNDENNFHRTLHGFIVLSISFMCISFAPSLMFVVIYLIPLSASASLLRITTSEIIMQRTPPNQRGSLIGSGQSMSSVARMLAPLCSGIAYDMFSFHGLSILKISSAFLATFLTAFLVSSSKIIKKRD</sequence>